<keyword evidence="2" id="KW-1185">Reference proteome</keyword>
<dbReference type="Proteomes" id="UP001056120">
    <property type="component" value="Linkage Group LG22"/>
</dbReference>
<dbReference type="EMBL" id="CM042039">
    <property type="protein sequence ID" value="KAI3726377.1"/>
    <property type="molecule type" value="Genomic_DNA"/>
</dbReference>
<evidence type="ECO:0000313" key="1">
    <source>
        <dbReference type="EMBL" id="KAI3726377.1"/>
    </source>
</evidence>
<protein>
    <submittedName>
        <fullName evidence="1">Uncharacterized protein</fullName>
    </submittedName>
</protein>
<reference evidence="2" key="1">
    <citation type="journal article" date="2022" name="Mol. Ecol. Resour.">
        <title>The genomes of chicory, endive, great burdock and yacon provide insights into Asteraceae palaeo-polyploidization history and plant inulin production.</title>
        <authorList>
            <person name="Fan W."/>
            <person name="Wang S."/>
            <person name="Wang H."/>
            <person name="Wang A."/>
            <person name="Jiang F."/>
            <person name="Liu H."/>
            <person name="Zhao H."/>
            <person name="Xu D."/>
            <person name="Zhang Y."/>
        </authorList>
    </citation>
    <scope>NUCLEOTIDE SEQUENCE [LARGE SCALE GENOMIC DNA]</scope>
    <source>
        <strain evidence="2">cv. Yunnan</strain>
    </source>
</reference>
<accession>A0ACB9BWC7</accession>
<proteinExistence type="predicted"/>
<organism evidence="1 2">
    <name type="scientific">Smallanthus sonchifolius</name>
    <dbReference type="NCBI Taxonomy" id="185202"/>
    <lineage>
        <taxon>Eukaryota</taxon>
        <taxon>Viridiplantae</taxon>
        <taxon>Streptophyta</taxon>
        <taxon>Embryophyta</taxon>
        <taxon>Tracheophyta</taxon>
        <taxon>Spermatophyta</taxon>
        <taxon>Magnoliopsida</taxon>
        <taxon>eudicotyledons</taxon>
        <taxon>Gunneridae</taxon>
        <taxon>Pentapetalae</taxon>
        <taxon>asterids</taxon>
        <taxon>campanulids</taxon>
        <taxon>Asterales</taxon>
        <taxon>Asteraceae</taxon>
        <taxon>Asteroideae</taxon>
        <taxon>Heliantheae alliance</taxon>
        <taxon>Millerieae</taxon>
        <taxon>Smallanthus</taxon>
    </lineage>
</organism>
<name>A0ACB9BWC7_9ASTR</name>
<evidence type="ECO:0000313" key="2">
    <source>
        <dbReference type="Proteomes" id="UP001056120"/>
    </source>
</evidence>
<reference evidence="1 2" key="2">
    <citation type="journal article" date="2022" name="Mol. Ecol. Resour.">
        <title>The genomes of chicory, endive, great burdock and yacon provide insights into Asteraceae paleo-polyploidization history and plant inulin production.</title>
        <authorList>
            <person name="Fan W."/>
            <person name="Wang S."/>
            <person name="Wang H."/>
            <person name="Wang A."/>
            <person name="Jiang F."/>
            <person name="Liu H."/>
            <person name="Zhao H."/>
            <person name="Xu D."/>
            <person name="Zhang Y."/>
        </authorList>
    </citation>
    <scope>NUCLEOTIDE SEQUENCE [LARGE SCALE GENOMIC DNA]</scope>
    <source>
        <strain evidence="2">cv. Yunnan</strain>
        <tissue evidence="1">Leaves</tissue>
    </source>
</reference>
<comment type="caution">
    <text evidence="1">The sequence shown here is derived from an EMBL/GenBank/DDBJ whole genome shotgun (WGS) entry which is preliminary data.</text>
</comment>
<sequence length="80" mass="8901">MSRVMTIILIVVLLLSTLSYAARPMVTLPKTATATTTVVTKSENKDDIEETCEGVGIEECLTRRTLVAHLDYIYTQEKNP</sequence>
<gene>
    <name evidence="1" type="ORF">L1987_66174</name>
</gene>